<dbReference type="KEGG" id="tle:Tlet_1354"/>
<dbReference type="Pfam" id="PF01986">
    <property type="entry name" value="DUF123"/>
    <property type="match status" value="1"/>
</dbReference>
<gene>
    <name evidence="2" type="ordered locus">Tlet_1354</name>
</gene>
<proteinExistence type="predicted"/>
<protein>
    <recommendedName>
        <fullName evidence="1">GIY-YIG domain-containing protein</fullName>
    </recommendedName>
</protein>
<dbReference type="CDD" id="cd10441">
    <property type="entry name" value="GIY-YIG_COG1833"/>
    <property type="match status" value="1"/>
</dbReference>
<dbReference type="EMBL" id="CP000812">
    <property type="protein sequence ID" value="ABV33911.1"/>
    <property type="molecule type" value="Genomic_DNA"/>
</dbReference>
<evidence type="ECO:0000259" key="1">
    <source>
        <dbReference type="SMART" id="SM00465"/>
    </source>
</evidence>
<organism evidence="2 3">
    <name type="scientific">Pseudothermotoga lettingae (strain ATCC BAA-301 / DSM 14385 / NBRC 107922 / TMO)</name>
    <name type="common">Thermotoga lettingae</name>
    <dbReference type="NCBI Taxonomy" id="416591"/>
    <lineage>
        <taxon>Bacteria</taxon>
        <taxon>Thermotogati</taxon>
        <taxon>Thermotogota</taxon>
        <taxon>Thermotogae</taxon>
        <taxon>Thermotogales</taxon>
        <taxon>Thermotogaceae</taxon>
        <taxon>Pseudothermotoga</taxon>
    </lineage>
</organism>
<reference evidence="2 3" key="1">
    <citation type="submission" date="2007-08" db="EMBL/GenBank/DDBJ databases">
        <title>Complete sequence of Thermotoga lettingae TMO.</title>
        <authorList>
            <consortium name="US DOE Joint Genome Institute"/>
            <person name="Copeland A."/>
            <person name="Lucas S."/>
            <person name="Lapidus A."/>
            <person name="Barry K."/>
            <person name="Glavina del Rio T."/>
            <person name="Dalin E."/>
            <person name="Tice H."/>
            <person name="Pitluck S."/>
            <person name="Foster B."/>
            <person name="Bruce D."/>
            <person name="Schmutz J."/>
            <person name="Larimer F."/>
            <person name="Land M."/>
            <person name="Hauser L."/>
            <person name="Kyrpides N."/>
            <person name="Mikhailova N."/>
            <person name="Nelson K."/>
            <person name="Gogarten J.P."/>
            <person name="Noll K."/>
            <person name="Richardson P."/>
        </authorList>
    </citation>
    <scope>NUCLEOTIDE SEQUENCE [LARGE SCALE GENOMIC DNA]</scope>
    <source>
        <strain evidence="3">ATCC BAA-301 / DSM 14385 / NBRC 107922 / TMO</strain>
    </source>
</reference>
<evidence type="ECO:0000313" key="2">
    <source>
        <dbReference type="EMBL" id="ABV33911.1"/>
    </source>
</evidence>
<dbReference type="AlphaFoldDB" id="A8F6X7"/>
<dbReference type="STRING" id="416591.Tlet_1354"/>
<name>A8F6X7_PSELT</name>
<evidence type="ECO:0000313" key="3">
    <source>
        <dbReference type="Proteomes" id="UP000002016"/>
    </source>
</evidence>
<dbReference type="PANTHER" id="PTHR37460">
    <property type="entry name" value="ENDONUCLEASE III"/>
    <property type="match status" value="1"/>
</dbReference>
<accession>A8F6X7</accession>
<dbReference type="Proteomes" id="UP000002016">
    <property type="component" value="Chromosome"/>
</dbReference>
<sequence>MELIVRKNKWFLREGIYVYVGSAMNGIWQRVSRHLRKNKKKHWHIDYLLKFAKIKAVVMYPGKREEELSRTLSKYFEGVQGFGATDLRLKSNLYRVENIDSFFGIAKGFLNQDD</sequence>
<keyword evidence="3" id="KW-1185">Reference proteome</keyword>
<dbReference type="InterPro" id="IPR000305">
    <property type="entry name" value="GIY-YIG_endonuc"/>
</dbReference>
<dbReference type="HOGENOM" id="CLU_115699_1_0_0"/>
<dbReference type="SMART" id="SM00465">
    <property type="entry name" value="GIYc"/>
    <property type="match status" value="1"/>
</dbReference>
<dbReference type="RefSeq" id="WP_012003387.1">
    <property type="nucleotide sequence ID" value="NC_009828.1"/>
</dbReference>
<dbReference type="PANTHER" id="PTHR37460:SF1">
    <property type="entry name" value="ENDONUCLEASE III"/>
    <property type="match status" value="1"/>
</dbReference>
<feature type="domain" description="GIY-YIG" evidence="1">
    <location>
        <begin position="4"/>
        <end position="97"/>
    </location>
</feature>
<reference evidence="2 3" key="2">
    <citation type="journal article" date="2009" name="Proc. Natl. Acad. Sci. U.S.A.">
        <title>On the chimeric nature, thermophilic origin, and phylogenetic placement of the Thermotogales.</title>
        <authorList>
            <person name="Zhaxybayeva O."/>
            <person name="Swithers K.S."/>
            <person name="Lapierre P."/>
            <person name="Fournier G.P."/>
            <person name="Bickhart D.M."/>
            <person name="DeBoy R.T."/>
            <person name="Nelson K.E."/>
            <person name="Nesbo C.L."/>
            <person name="Doolittle W.F."/>
            <person name="Gogarten J.P."/>
            <person name="Noll K.M."/>
        </authorList>
    </citation>
    <scope>NUCLEOTIDE SEQUENCE [LARGE SCALE GENOMIC DNA]</scope>
    <source>
        <strain evidence="3">ATCC BAA-301 / DSM 14385 / NBRC 107922 / TMO</strain>
    </source>
</reference>
<dbReference type="InterPro" id="IPR002837">
    <property type="entry name" value="DUF123"/>
</dbReference>
<dbReference type="eggNOG" id="COG1833">
    <property type="taxonomic scope" value="Bacteria"/>
</dbReference>